<dbReference type="EMBL" id="MJEQ01005644">
    <property type="protein sequence ID" value="OIT20175.1"/>
    <property type="molecule type" value="Genomic_DNA"/>
</dbReference>
<protein>
    <submittedName>
        <fullName evidence="4">Acylsugar acyltransferase 3</fullName>
    </submittedName>
</protein>
<comment type="similarity">
    <text evidence="1">Belongs to the plant acyltransferase family.</text>
</comment>
<proteinExistence type="inferred from homology"/>
<dbReference type="Gene3D" id="3.30.559.10">
    <property type="entry name" value="Chloramphenicol acetyltransferase-like domain"/>
    <property type="match status" value="2"/>
</dbReference>
<dbReference type="GO" id="GO:0016746">
    <property type="term" value="F:acyltransferase activity"/>
    <property type="evidence" value="ECO:0007669"/>
    <property type="project" value="UniProtKB-KW"/>
</dbReference>
<gene>
    <name evidence="4" type="primary">ASAT3_3</name>
    <name evidence="4" type="ORF">A4A49_38820</name>
</gene>
<name>A0A1J6KDZ4_NICAT</name>
<dbReference type="OrthoDB" id="1272802at2759"/>
<dbReference type="KEGG" id="nau:109220540"/>
<evidence type="ECO:0000256" key="1">
    <source>
        <dbReference type="ARBA" id="ARBA00009861"/>
    </source>
</evidence>
<dbReference type="Gramene" id="OIT20175">
    <property type="protein sequence ID" value="OIT20175"/>
    <property type="gene ID" value="A4A49_38820"/>
</dbReference>
<dbReference type="InterPro" id="IPR023213">
    <property type="entry name" value="CAT-like_dom_sf"/>
</dbReference>
<dbReference type="Proteomes" id="UP000187609">
    <property type="component" value="Unassembled WGS sequence"/>
</dbReference>
<reference evidence="4" key="1">
    <citation type="submission" date="2016-11" db="EMBL/GenBank/DDBJ databases">
        <title>The genome of Nicotiana attenuata.</title>
        <authorList>
            <person name="Xu S."/>
            <person name="Brockmoeller T."/>
            <person name="Gaquerel E."/>
            <person name="Navarro A."/>
            <person name="Kuhl H."/>
            <person name="Gase K."/>
            <person name="Ling Z."/>
            <person name="Zhou W."/>
            <person name="Kreitzer C."/>
            <person name="Stanke M."/>
            <person name="Tang H."/>
            <person name="Lyons E."/>
            <person name="Pandey P."/>
            <person name="Pandey S.P."/>
            <person name="Timmermann B."/>
            <person name="Baldwin I.T."/>
        </authorList>
    </citation>
    <scope>NUCLEOTIDE SEQUENCE [LARGE SCALE GENOMIC DNA]</scope>
    <source>
        <strain evidence="4">UT</strain>
    </source>
</reference>
<dbReference type="PANTHER" id="PTHR31623">
    <property type="entry name" value="F21J9.9"/>
    <property type="match status" value="1"/>
</dbReference>
<dbReference type="OMA" id="WAKLTRE"/>
<accession>A0A1J6KDZ4</accession>
<dbReference type="SMR" id="A0A1J6KDZ4"/>
<dbReference type="Pfam" id="PF02458">
    <property type="entry name" value="Transferase"/>
    <property type="match status" value="1"/>
</dbReference>
<keyword evidence="5" id="KW-1185">Reference proteome</keyword>
<comment type="caution">
    <text evidence="4">The sequence shown here is derived from an EMBL/GenBank/DDBJ whole genome shotgun (WGS) entry which is preliminary data.</text>
</comment>
<evidence type="ECO:0000313" key="4">
    <source>
        <dbReference type="EMBL" id="OIT20175.1"/>
    </source>
</evidence>
<evidence type="ECO:0000256" key="2">
    <source>
        <dbReference type="ARBA" id="ARBA00022679"/>
    </source>
</evidence>
<organism evidence="4 5">
    <name type="scientific">Nicotiana attenuata</name>
    <name type="common">Coyote tobacco</name>
    <dbReference type="NCBI Taxonomy" id="49451"/>
    <lineage>
        <taxon>Eukaryota</taxon>
        <taxon>Viridiplantae</taxon>
        <taxon>Streptophyta</taxon>
        <taxon>Embryophyta</taxon>
        <taxon>Tracheophyta</taxon>
        <taxon>Spermatophyta</taxon>
        <taxon>Magnoliopsida</taxon>
        <taxon>eudicotyledons</taxon>
        <taxon>Gunneridae</taxon>
        <taxon>Pentapetalae</taxon>
        <taxon>asterids</taxon>
        <taxon>lamiids</taxon>
        <taxon>Solanales</taxon>
        <taxon>Solanaceae</taxon>
        <taxon>Nicotianoideae</taxon>
        <taxon>Nicotianeae</taxon>
        <taxon>Nicotiana</taxon>
    </lineage>
</organism>
<sequence>MKMPTSTILSKKLIKPSSPTPSTQKWHKLSLLDQAFSNIYIPFAFFYTKKQLDSVSIHPTQISHLLEDSLSKLLVSYYPYAGRLKDNTIVNCNDVGADFLRVEINIPISEALQKHNNVIEEMVFPQDLPWSNGTNRGLVVAQLSYFNCGGIAISLCISHKVGDGHSNYNFFHDWAKLTREPNGPKPVLQYVQESIFPPPITGTPFLSPVCTSNKDDCIQRKFIFPIQKLNKLKSLVASTSNVQNPTRNEVVSALIFKCIVAAVKLLNSGKSFQPWIMSQSFDLRHQIDLPPNTIGNILTSTYISIASEKYMTLANIVTEMRKEKQRVSDRDNVEDNLFLKKLLELATEEKSFTKVQNNMCNFSSLVKFPVHEIDFGWGKPAKMNIANGLHNKVIFLVGNLSGGIDAFVSLSAKVMSGFEKDKELLEFATAVPTF</sequence>
<dbReference type="AlphaFoldDB" id="A0A1J6KDZ4"/>
<evidence type="ECO:0000313" key="5">
    <source>
        <dbReference type="Proteomes" id="UP000187609"/>
    </source>
</evidence>
<dbReference type="STRING" id="49451.A0A1J6KDZ4"/>
<dbReference type="PANTHER" id="PTHR31623:SF45">
    <property type="entry name" value="ACYLSUGAR ACYLTRANSFERASE 3-LIKE"/>
    <property type="match status" value="1"/>
</dbReference>
<keyword evidence="2" id="KW-0808">Transferase</keyword>
<evidence type="ECO:0000256" key="3">
    <source>
        <dbReference type="ARBA" id="ARBA00023315"/>
    </source>
</evidence>
<keyword evidence="3 4" id="KW-0012">Acyltransferase</keyword>
<dbReference type="GeneID" id="109220540"/>